<reference evidence="1 2" key="1">
    <citation type="journal article" date="2012" name="Genome Biol.">
        <title>Genome and low-iron response of an oceanic diatom adapted to chronic iron limitation.</title>
        <authorList>
            <person name="Lommer M."/>
            <person name="Specht M."/>
            <person name="Roy A.S."/>
            <person name="Kraemer L."/>
            <person name="Andreson R."/>
            <person name="Gutowska M.A."/>
            <person name="Wolf J."/>
            <person name="Bergner S.V."/>
            <person name="Schilhabel M.B."/>
            <person name="Klostermeier U.C."/>
            <person name="Beiko R.G."/>
            <person name="Rosenstiel P."/>
            <person name="Hippler M."/>
            <person name="Laroche J."/>
        </authorList>
    </citation>
    <scope>NUCLEOTIDE SEQUENCE [LARGE SCALE GENOMIC DNA]</scope>
    <source>
        <strain evidence="1 2">CCMP1005</strain>
    </source>
</reference>
<sequence length="290" mass="32996">TSFQLARACPLLLFPGCAVDDVINFHVATGGRKTALEGSVDPKILPDTQLGFWVHKFLKSLAEDDRVGLRNHGSSETFYLRDVLAALLVAGSDVQPFFDPLQEMHDCPLELAANRLFKPGLSFDHVLTMVSIYQSRDDDDAMQGLCWLLQGLGHEYSKVRPPRFTRGTWVECNLGGDHWHVGVVADLWCDRFPYEVKLTCGRRVHAPFDDDKIIKKGTQRPLRFKKGDRVLCLMDDGWKRGVIVSFWEHGFPYWVRIEDESSESNFAGVPFDLDDVVQGDIRCTRRRQLE</sequence>
<accession>K0T9B6</accession>
<feature type="non-terminal residue" evidence="1">
    <location>
        <position position="1"/>
    </location>
</feature>
<organism evidence="1 2">
    <name type="scientific">Thalassiosira oceanica</name>
    <name type="common">Marine diatom</name>
    <dbReference type="NCBI Taxonomy" id="159749"/>
    <lineage>
        <taxon>Eukaryota</taxon>
        <taxon>Sar</taxon>
        <taxon>Stramenopiles</taxon>
        <taxon>Ochrophyta</taxon>
        <taxon>Bacillariophyta</taxon>
        <taxon>Coscinodiscophyceae</taxon>
        <taxon>Thalassiosirophycidae</taxon>
        <taxon>Thalassiosirales</taxon>
        <taxon>Thalassiosiraceae</taxon>
        <taxon>Thalassiosira</taxon>
    </lineage>
</organism>
<dbReference type="AlphaFoldDB" id="K0T9B6"/>
<comment type="caution">
    <text evidence="1">The sequence shown here is derived from an EMBL/GenBank/DDBJ whole genome shotgun (WGS) entry which is preliminary data.</text>
</comment>
<dbReference type="EMBL" id="AGNL01002996">
    <property type="protein sequence ID" value="EJK75323.1"/>
    <property type="molecule type" value="Genomic_DNA"/>
</dbReference>
<proteinExistence type="predicted"/>
<evidence type="ECO:0000313" key="1">
    <source>
        <dbReference type="EMBL" id="EJK75323.1"/>
    </source>
</evidence>
<dbReference type="Proteomes" id="UP000266841">
    <property type="component" value="Unassembled WGS sequence"/>
</dbReference>
<keyword evidence="2" id="KW-1185">Reference proteome</keyword>
<protein>
    <submittedName>
        <fullName evidence="1">Uncharacterized protein</fullName>
    </submittedName>
</protein>
<name>K0T9B6_THAOC</name>
<gene>
    <name evidence="1" type="ORF">THAOC_02953</name>
</gene>
<evidence type="ECO:0000313" key="2">
    <source>
        <dbReference type="Proteomes" id="UP000266841"/>
    </source>
</evidence>